<sequence length="691" mass="75846">MKREKVKHMSVKGGASLFALRIFVTCLAAAAWWECLFSVFPGMVVSRSWLYGAGLVLAVIIGGAVSCPRRKVAVPAVILAAALLCWRFFYVIQGAAAHLVNAYLAVHQERGFEVRFWEEGSLSAGTLAVGTAVLVCVPLLTILLLVIRWGRGKLVAVLILLLPVLAAILEGAFPSAWATWMLIVTGGCYLTAAGAGGRDMAGPAGAAWAGTAIAAVTLLVLGGVSVLAGRAADVIRLEEDGFYSQTRQAIQTGVVDNLNAVRLRMEGQDEEADDRPEEEEQLPREREEDRAEVAAKEAPSASDEQSETPGDSGAGTLPWDTEADGMTDLASVARFSPDGTAAVDVRLEEAPYGTVYYPLRWGGAYTGQSWEETSGEDGRDSLFLSWPEGLDRLEELCASWPSDTVEEAEKQIDRELTQKAVYDTEPGRTPTGEDFAEYFVFESERGFCVHFATAAVLMYRMMGYPARYVEGYAVPASAFSRQADGTYLAVADGTMGHAWCETFEDGEWTVREHTPASDGSASPGSETQTASDSALRHGQAGDQEKAGPGAMRIAGRAALLLAIVGCVIGAFFLQAAVRRKRRLRVLGGRNRTKAVEAIYGTIYDRSRTMGMKESSPLREETCRRMADMWDSIKEQEMRWLYQLVLESMFNEKRPSAREYRKAMDIYRKTGAEMYSRLRGWQRWKYKYIWCL</sequence>
<dbReference type="EMBL" id="JACLYY010000007">
    <property type="protein sequence ID" value="MBM6738126.1"/>
    <property type="molecule type" value="Genomic_DNA"/>
</dbReference>
<feature type="transmembrane region" description="Helical" evidence="2">
    <location>
        <begin position="12"/>
        <end position="33"/>
    </location>
</feature>
<gene>
    <name evidence="4" type="ORF">H7U36_08455</name>
</gene>
<organism evidence="4 5">
    <name type="scientific">Faecalicatena fissicatena</name>
    <dbReference type="NCBI Taxonomy" id="290055"/>
    <lineage>
        <taxon>Bacteria</taxon>
        <taxon>Bacillati</taxon>
        <taxon>Bacillota</taxon>
        <taxon>Clostridia</taxon>
        <taxon>Lachnospirales</taxon>
        <taxon>Lachnospiraceae</taxon>
        <taxon>Faecalicatena</taxon>
    </lineage>
</organism>
<feature type="domain" description="Transglutaminase-like" evidence="3">
    <location>
        <begin position="440"/>
        <end position="515"/>
    </location>
</feature>
<name>A0ABS2E933_9FIRM</name>
<keyword evidence="5" id="KW-1185">Reference proteome</keyword>
<protein>
    <submittedName>
        <fullName evidence="4">Transglutaminase domain-containing protein</fullName>
    </submittedName>
</protein>
<evidence type="ECO:0000259" key="3">
    <source>
        <dbReference type="SMART" id="SM00460"/>
    </source>
</evidence>
<dbReference type="InterPro" id="IPR052901">
    <property type="entry name" value="Bact_TGase-like"/>
</dbReference>
<accession>A0ABS2E933</accession>
<proteinExistence type="predicted"/>
<evidence type="ECO:0000313" key="5">
    <source>
        <dbReference type="Proteomes" id="UP000716906"/>
    </source>
</evidence>
<dbReference type="PANTHER" id="PTHR42736:SF1">
    <property type="entry name" value="PROTEIN-GLUTAMINE GAMMA-GLUTAMYLTRANSFERASE"/>
    <property type="match status" value="1"/>
</dbReference>
<feature type="compositionally biased region" description="Acidic residues" evidence="1">
    <location>
        <begin position="268"/>
        <end position="280"/>
    </location>
</feature>
<keyword evidence="2" id="KW-1133">Transmembrane helix</keyword>
<feature type="transmembrane region" description="Helical" evidence="2">
    <location>
        <begin position="154"/>
        <end position="171"/>
    </location>
</feature>
<reference evidence="4 5" key="1">
    <citation type="journal article" date="2021" name="Sci. Rep.">
        <title>The distribution of antibiotic resistance genes in chicken gut microbiota commensals.</title>
        <authorList>
            <person name="Juricova H."/>
            <person name="Matiasovicova J."/>
            <person name="Kubasova T."/>
            <person name="Cejkova D."/>
            <person name="Rychlik I."/>
        </authorList>
    </citation>
    <scope>NUCLEOTIDE SEQUENCE [LARGE SCALE GENOMIC DNA]</scope>
    <source>
        <strain evidence="4 5">An773</strain>
    </source>
</reference>
<evidence type="ECO:0000256" key="2">
    <source>
        <dbReference type="SAM" id="Phobius"/>
    </source>
</evidence>
<dbReference type="Pfam" id="PF01841">
    <property type="entry name" value="Transglut_core"/>
    <property type="match status" value="1"/>
</dbReference>
<dbReference type="InterPro" id="IPR002931">
    <property type="entry name" value="Transglutaminase-like"/>
</dbReference>
<feature type="transmembrane region" description="Helical" evidence="2">
    <location>
        <begin position="48"/>
        <end position="65"/>
    </location>
</feature>
<dbReference type="InterPro" id="IPR038765">
    <property type="entry name" value="Papain-like_cys_pep_sf"/>
</dbReference>
<dbReference type="RefSeq" id="WP_033126323.1">
    <property type="nucleotide sequence ID" value="NZ_JACLYY010000007.1"/>
</dbReference>
<feature type="region of interest" description="Disordered" evidence="1">
    <location>
        <begin position="265"/>
        <end position="322"/>
    </location>
</feature>
<evidence type="ECO:0000256" key="1">
    <source>
        <dbReference type="SAM" id="MobiDB-lite"/>
    </source>
</evidence>
<feature type="transmembrane region" description="Helical" evidence="2">
    <location>
        <begin position="207"/>
        <end position="228"/>
    </location>
</feature>
<dbReference type="SUPFAM" id="SSF54001">
    <property type="entry name" value="Cysteine proteinases"/>
    <property type="match status" value="1"/>
</dbReference>
<dbReference type="Gene3D" id="3.10.620.30">
    <property type="match status" value="1"/>
</dbReference>
<feature type="transmembrane region" description="Helical" evidence="2">
    <location>
        <begin position="122"/>
        <end position="147"/>
    </location>
</feature>
<dbReference type="SMART" id="SM00460">
    <property type="entry name" value="TGc"/>
    <property type="match status" value="1"/>
</dbReference>
<evidence type="ECO:0000313" key="4">
    <source>
        <dbReference type="EMBL" id="MBM6738126.1"/>
    </source>
</evidence>
<feature type="transmembrane region" description="Helical" evidence="2">
    <location>
        <begin position="177"/>
        <end position="195"/>
    </location>
</feature>
<dbReference type="PANTHER" id="PTHR42736">
    <property type="entry name" value="PROTEIN-GLUTAMINE GAMMA-GLUTAMYLTRANSFERASE"/>
    <property type="match status" value="1"/>
</dbReference>
<comment type="caution">
    <text evidence="4">The sequence shown here is derived from an EMBL/GenBank/DDBJ whole genome shotgun (WGS) entry which is preliminary data.</text>
</comment>
<feature type="compositionally biased region" description="Basic and acidic residues" evidence="1">
    <location>
        <begin position="281"/>
        <end position="295"/>
    </location>
</feature>
<dbReference type="Proteomes" id="UP000716906">
    <property type="component" value="Unassembled WGS sequence"/>
</dbReference>
<keyword evidence="2" id="KW-0472">Membrane</keyword>
<keyword evidence="2" id="KW-0812">Transmembrane</keyword>
<feature type="transmembrane region" description="Helical" evidence="2">
    <location>
        <begin position="72"/>
        <end position="92"/>
    </location>
</feature>
<feature type="compositionally biased region" description="Polar residues" evidence="1">
    <location>
        <begin position="517"/>
        <end position="532"/>
    </location>
</feature>
<feature type="transmembrane region" description="Helical" evidence="2">
    <location>
        <begin position="557"/>
        <end position="577"/>
    </location>
</feature>
<feature type="region of interest" description="Disordered" evidence="1">
    <location>
        <begin position="512"/>
        <end position="547"/>
    </location>
</feature>